<gene>
    <name evidence="4" type="ORF">HOLleu_32943</name>
</gene>
<dbReference type="PANTHER" id="PTHR13287:SF2">
    <property type="entry name" value="ADIPOSE-SECRETED SIGNALING PROTEIN"/>
    <property type="match status" value="1"/>
</dbReference>
<dbReference type="PANTHER" id="PTHR13287">
    <property type="entry name" value="ADIPOSE-SECRETED SIGNALING PROTEIN"/>
    <property type="match status" value="1"/>
</dbReference>
<dbReference type="EMBL" id="JAIZAY010000017">
    <property type="protein sequence ID" value="KAJ8025397.1"/>
    <property type="molecule type" value="Genomic_DNA"/>
</dbReference>
<comment type="caution">
    <text evidence="4">The sequence shown here is derived from an EMBL/GenBank/DDBJ whole genome shotgun (WGS) entry which is preliminary data.</text>
</comment>
<protein>
    <recommendedName>
        <fullName evidence="2">Adipose-secreted signaling protein</fullName>
    </recommendedName>
</protein>
<dbReference type="InterPro" id="IPR026794">
    <property type="entry name" value="ADISSP"/>
</dbReference>
<comment type="similarity">
    <text evidence="1">Belongs to the ADISSP family.</text>
</comment>
<dbReference type="Pfam" id="PF15006">
    <property type="entry name" value="DUF4517"/>
    <property type="match status" value="1"/>
</dbReference>
<evidence type="ECO:0000313" key="4">
    <source>
        <dbReference type="EMBL" id="KAJ8025397.1"/>
    </source>
</evidence>
<evidence type="ECO:0000256" key="1">
    <source>
        <dbReference type="ARBA" id="ARBA00035018"/>
    </source>
</evidence>
<dbReference type="Proteomes" id="UP001152320">
    <property type="component" value="Chromosome 17"/>
</dbReference>
<name>A0A9Q1BHU6_HOLLE</name>
<sequence length="173" mass="19040">MEESKISADVPVTPTKERRRSRTNSRVHFPEDVHDSEIKASHEYNSMIDVNLGFLQTHHVYEVQFTIQDSVKGPVTTSIDRQVIVKSVEAFPTQDGTGHDIVLTVLGHKDGIVNESFKLTSQDDPSLQVTVLLHTKVLGKDQGTPHLKDGIHVIGIEGGDDESESSDASVAME</sequence>
<proteinExistence type="inferred from homology"/>
<evidence type="ECO:0000313" key="5">
    <source>
        <dbReference type="Proteomes" id="UP001152320"/>
    </source>
</evidence>
<evidence type="ECO:0000256" key="3">
    <source>
        <dbReference type="SAM" id="MobiDB-lite"/>
    </source>
</evidence>
<feature type="region of interest" description="Disordered" evidence="3">
    <location>
        <begin position="1"/>
        <end position="26"/>
    </location>
</feature>
<dbReference type="OrthoDB" id="6246153at2759"/>
<reference evidence="4" key="1">
    <citation type="submission" date="2021-10" db="EMBL/GenBank/DDBJ databases">
        <title>Tropical sea cucumber genome reveals ecological adaptation and Cuvierian tubules defense mechanism.</title>
        <authorList>
            <person name="Chen T."/>
        </authorList>
    </citation>
    <scope>NUCLEOTIDE SEQUENCE</scope>
    <source>
        <strain evidence="4">Nanhai2018</strain>
        <tissue evidence="4">Muscle</tissue>
    </source>
</reference>
<accession>A0A9Q1BHU6</accession>
<keyword evidence="5" id="KW-1185">Reference proteome</keyword>
<evidence type="ECO:0000256" key="2">
    <source>
        <dbReference type="ARBA" id="ARBA00035300"/>
    </source>
</evidence>
<dbReference type="AlphaFoldDB" id="A0A9Q1BHU6"/>
<organism evidence="4 5">
    <name type="scientific">Holothuria leucospilota</name>
    <name type="common">Black long sea cucumber</name>
    <name type="synonym">Mertensiothuria leucospilota</name>
    <dbReference type="NCBI Taxonomy" id="206669"/>
    <lineage>
        <taxon>Eukaryota</taxon>
        <taxon>Metazoa</taxon>
        <taxon>Echinodermata</taxon>
        <taxon>Eleutherozoa</taxon>
        <taxon>Echinozoa</taxon>
        <taxon>Holothuroidea</taxon>
        <taxon>Aspidochirotacea</taxon>
        <taxon>Aspidochirotida</taxon>
        <taxon>Holothuriidae</taxon>
        <taxon>Holothuria</taxon>
    </lineage>
</organism>